<evidence type="ECO:0000313" key="12">
    <source>
        <dbReference type="RefSeq" id="XP_023941766.1"/>
    </source>
</evidence>
<evidence type="ECO:0000313" key="11">
    <source>
        <dbReference type="RefSeq" id="XP_023941765.1"/>
    </source>
</evidence>
<dbReference type="InterPro" id="IPR036179">
    <property type="entry name" value="Ig-like_dom_sf"/>
</dbReference>
<dbReference type="InterPro" id="IPR000483">
    <property type="entry name" value="Cys-rich_flank_reg_C"/>
</dbReference>
<dbReference type="OrthoDB" id="10061535at2759"/>
<dbReference type="PANTHER" id="PTHR24366:SF170">
    <property type="entry name" value="RE50361P"/>
    <property type="match status" value="1"/>
</dbReference>
<keyword evidence="7" id="KW-0812">Transmembrane</keyword>
<keyword evidence="2 8" id="KW-0732">Signal</keyword>
<dbReference type="GO" id="GO:0071944">
    <property type="term" value="C:cell periphery"/>
    <property type="evidence" value="ECO:0007669"/>
    <property type="project" value="UniProtKB-ARBA"/>
</dbReference>
<evidence type="ECO:0000256" key="2">
    <source>
        <dbReference type="ARBA" id="ARBA00022729"/>
    </source>
</evidence>
<dbReference type="InterPro" id="IPR013783">
    <property type="entry name" value="Ig-like_fold"/>
</dbReference>
<evidence type="ECO:0000256" key="7">
    <source>
        <dbReference type="SAM" id="Phobius"/>
    </source>
</evidence>
<dbReference type="InterPro" id="IPR003591">
    <property type="entry name" value="Leu-rich_rpt_typical-subtyp"/>
</dbReference>
<feature type="chain" id="PRO_5044639032" evidence="8">
    <location>
        <begin position="20"/>
        <end position="914"/>
    </location>
</feature>
<dbReference type="Gene3D" id="3.80.10.10">
    <property type="entry name" value="Ribonuclease Inhibitor"/>
    <property type="match status" value="2"/>
</dbReference>
<keyword evidence="5" id="KW-0325">Glycoprotein</keyword>
<dbReference type="InterPro" id="IPR007110">
    <property type="entry name" value="Ig-like_dom"/>
</dbReference>
<dbReference type="SMART" id="SM00369">
    <property type="entry name" value="LRR_TYP"/>
    <property type="match status" value="10"/>
</dbReference>
<dbReference type="SUPFAM" id="SSF48726">
    <property type="entry name" value="Immunoglobulin"/>
    <property type="match status" value="1"/>
</dbReference>
<dbReference type="InterPro" id="IPR003598">
    <property type="entry name" value="Ig_sub2"/>
</dbReference>
<feature type="domain" description="Ig-like" evidence="9">
    <location>
        <begin position="400"/>
        <end position="514"/>
    </location>
</feature>
<dbReference type="PRINTS" id="PR00019">
    <property type="entry name" value="LEURICHRPT"/>
</dbReference>
<evidence type="ECO:0000256" key="4">
    <source>
        <dbReference type="ARBA" id="ARBA00023157"/>
    </source>
</evidence>
<evidence type="ECO:0000256" key="3">
    <source>
        <dbReference type="ARBA" id="ARBA00022737"/>
    </source>
</evidence>
<reference evidence="11 12" key="1">
    <citation type="submission" date="2025-04" db="UniProtKB">
        <authorList>
            <consortium name="RefSeq"/>
        </authorList>
    </citation>
    <scope>IDENTIFICATION</scope>
</reference>
<name>A0A6J1N1N9_BICAN</name>
<feature type="signal peptide" evidence="8">
    <location>
        <begin position="1"/>
        <end position="19"/>
    </location>
</feature>
<organism evidence="10 11">
    <name type="scientific">Bicyclus anynana</name>
    <name type="common">Squinting bush brown butterfly</name>
    <dbReference type="NCBI Taxonomy" id="110368"/>
    <lineage>
        <taxon>Eukaryota</taxon>
        <taxon>Metazoa</taxon>
        <taxon>Ecdysozoa</taxon>
        <taxon>Arthropoda</taxon>
        <taxon>Hexapoda</taxon>
        <taxon>Insecta</taxon>
        <taxon>Pterygota</taxon>
        <taxon>Neoptera</taxon>
        <taxon>Endopterygota</taxon>
        <taxon>Lepidoptera</taxon>
        <taxon>Glossata</taxon>
        <taxon>Ditrysia</taxon>
        <taxon>Papilionoidea</taxon>
        <taxon>Nymphalidae</taxon>
        <taxon>Satyrinae</taxon>
        <taxon>Satyrini</taxon>
        <taxon>Mycalesina</taxon>
        <taxon>Bicyclus</taxon>
    </lineage>
</organism>
<dbReference type="AlphaFoldDB" id="A0A6J1N1N9"/>
<keyword evidence="3" id="KW-0677">Repeat</keyword>
<feature type="transmembrane region" description="Helical" evidence="7">
    <location>
        <begin position="525"/>
        <end position="548"/>
    </location>
</feature>
<evidence type="ECO:0000259" key="9">
    <source>
        <dbReference type="PROSITE" id="PS50835"/>
    </source>
</evidence>
<dbReference type="InterPro" id="IPR001611">
    <property type="entry name" value="Leu-rich_rpt"/>
</dbReference>
<sequence>MQWLHKILTLAIICAAVEASVCPAACECARERLACAGAALPHARLSRAVLANYGPSLQEITWTNSNMTSVDTKAFDGLYNTVYIDLSRNEIKRTENGLFTSLTRLKHLNLSRNQIDDIPRYTFAYLENLEFLDVSHNNLQVLPFQVFGQMIRLQYLDISYNKLATFLDYYFKPNRQLKTLFLNNNSLVKITSNALVNLEELETLDISSNKLDHIHKSLLDNLEQLRELDLSNNNLQNISQDAFKNLNNLKTLNIGGNRLKAVPSMLFQHNENLITIYLDHTEIAVLQNTNFKRLHNLQRLYIRNNAMLREIEPYVFLDTPALTHLDISANGLTYLPQSLMSLDNLEELRIGDNPWACDCRMAWFVSWIEKRKEIVKSDLSCRLTYPNDMLTILNNTNCKPPVLINRSPLSLHRLQTDARLRCIFDGNPLPSITWITPTRDVYHWNPEPSLPDIFHKHGIAHDQYYRPIDYSKSRVKIHEDGSLFVTDIHRQDSGIYLCLASNPSGNVTAEVVLNIDPITMFEIKIYSLLCGAICAAAFLGLTLLVQALRYIFHRFRLLETCCSCCTCVQRDAPRSRQIYHMLDNIEQYKRQQLEKLRENYAVQVHRIKENCTQQMDWIQGSYTTQAAHLRNIRDIGTNHLTAMKDQYYDQVKRVREYSTSQLNWVRENYVFQRNKIRKFSAHQILRLRESYKYQQQTLNKVLENLPSLYFENCRNGSCGRSDSMPFDPDVEVIDMYLKTKIEKLAKLPNPDEESKISIYYTPTERSVNSRRNSPVTIPDGIHINIIERSGPPKLLAMIKPLPAPPPTVELHTPVSGSQSPSRSKQKYREDAKPSSEPLLGHREDRARRKLRLAASVSSPELCRDVEKEEAMAEDRDKSRVLIAVELAQPECQMRHTAGQLVCGECARLCENTPL</sequence>
<dbReference type="InterPro" id="IPR003599">
    <property type="entry name" value="Ig_sub"/>
</dbReference>
<evidence type="ECO:0000256" key="5">
    <source>
        <dbReference type="ARBA" id="ARBA00023180"/>
    </source>
</evidence>
<dbReference type="SMART" id="SM00082">
    <property type="entry name" value="LRRCT"/>
    <property type="match status" value="1"/>
</dbReference>
<dbReference type="SMART" id="SM00365">
    <property type="entry name" value="LRR_SD22"/>
    <property type="match status" value="5"/>
</dbReference>
<dbReference type="Proteomes" id="UP001652582">
    <property type="component" value="Chromosome 23"/>
</dbReference>
<keyword evidence="1" id="KW-0433">Leucine-rich repeat</keyword>
<feature type="compositionally biased region" description="Basic and acidic residues" evidence="6">
    <location>
        <begin position="826"/>
        <end position="842"/>
    </location>
</feature>
<dbReference type="KEGG" id="bany:112048468"/>
<dbReference type="PANTHER" id="PTHR24366">
    <property type="entry name" value="IG(IMMUNOGLOBULIN) AND LRR(LEUCINE RICH REPEAT) DOMAINS"/>
    <property type="match status" value="1"/>
</dbReference>
<dbReference type="PROSITE" id="PS50835">
    <property type="entry name" value="IG_LIKE"/>
    <property type="match status" value="1"/>
</dbReference>
<dbReference type="RefSeq" id="XP_023941765.1">
    <property type="nucleotide sequence ID" value="XM_024085997.1"/>
</dbReference>
<keyword evidence="7" id="KW-1133">Transmembrane helix</keyword>
<keyword evidence="4" id="KW-1015">Disulfide bond</keyword>
<dbReference type="InterPro" id="IPR032675">
    <property type="entry name" value="LRR_dom_sf"/>
</dbReference>
<dbReference type="InterPro" id="IPR013098">
    <property type="entry name" value="Ig_I-set"/>
</dbReference>
<dbReference type="SMART" id="SM00408">
    <property type="entry name" value="IGc2"/>
    <property type="match status" value="1"/>
</dbReference>
<dbReference type="GeneID" id="112048468"/>
<dbReference type="Gene3D" id="2.60.40.10">
    <property type="entry name" value="Immunoglobulins"/>
    <property type="match status" value="1"/>
</dbReference>
<proteinExistence type="predicted"/>
<gene>
    <name evidence="11 12" type="primary">LOC112048468</name>
</gene>
<feature type="region of interest" description="Disordered" evidence="6">
    <location>
        <begin position="805"/>
        <end position="842"/>
    </location>
</feature>
<evidence type="ECO:0000256" key="6">
    <source>
        <dbReference type="SAM" id="MobiDB-lite"/>
    </source>
</evidence>
<dbReference type="Pfam" id="PF07679">
    <property type="entry name" value="I-set"/>
    <property type="match status" value="1"/>
</dbReference>
<keyword evidence="10" id="KW-1185">Reference proteome</keyword>
<evidence type="ECO:0000313" key="10">
    <source>
        <dbReference type="Proteomes" id="UP001652582"/>
    </source>
</evidence>
<protein>
    <submittedName>
        <fullName evidence="11 12">Leucine-rich repeat and immunoglobulin-like domain-containing nogo receptor-interacting protein 3</fullName>
    </submittedName>
</protein>
<dbReference type="SUPFAM" id="SSF52058">
    <property type="entry name" value="L domain-like"/>
    <property type="match status" value="1"/>
</dbReference>
<dbReference type="Pfam" id="PF13855">
    <property type="entry name" value="LRR_8"/>
    <property type="match status" value="3"/>
</dbReference>
<accession>A0A6J1N1N9</accession>
<dbReference type="FunFam" id="3.80.10.10:FF:001164">
    <property type="entry name" value="GH01279p"/>
    <property type="match status" value="1"/>
</dbReference>
<dbReference type="PROSITE" id="PS51450">
    <property type="entry name" value="LRR"/>
    <property type="match status" value="2"/>
</dbReference>
<dbReference type="SMART" id="SM00364">
    <property type="entry name" value="LRR_BAC"/>
    <property type="match status" value="5"/>
</dbReference>
<keyword evidence="7" id="KW-0472">Membrane</keyword>
<evidence type="ECO:0000256" key="8">
    <source>
        <dbReference type="SAM" id="SignalP"/>
    </source>
</evidence>
<evidence type="ECO:0000256" key="1">
    <source>
        <dbReference type="ARBA" id="ARBA00022614"/>
    </source>
</evidence>
<dbReference type="RefSeq" id="XP_023941766.1">
    <property type="nucleotide sequence ID" value="XM_024085998.1"/>
</dbReference>
<dbReference type="SMART" id="SM00409">
    <property type="entry name" value="IG"/>
    <property type="match status" value="1"/>
</dbReference>